<dbReference type="EC" id="2.4.-.-" evidence="12"/>
<evidence type="ECO:0000313" key="13">
    <source>
        <dbReference type="Proteomes" id="UP000733379"/>
    </source>
</evidence>
<comment type="caution">
    <text evidence="12">The sequence shown here is derived from an EMBL/GenBank/DDBJ whole genome shotgun (WGS) entry which is preliminary data.</text>
</comment>
<dbReference type="InterPro" id="IPR056785">
    <property type="entry name" value="YkcA/B-like_C"/>
</dbReference>
<keyword evidence="2" id="KW-1003">Cell membrane</keyword>
<keyword evidence="7 9" id="KW-0472">Membrane</keyword>
<evidence type="ECO:0000259" key="11">
    <source>
        <dbReference type="Pfam" id="PF24878"/>
    </source>
</evidence>
<dbReference type="InterPro" id="IPR038731">
    <property type="entry name" value="RgtA/B/C-like"/>
</dbReference>
<feature type="transmembrane region" description="Helical" evidence="9">
    <location>
        <begin position="160"/>
        <end position="178"/>
    </location>
</feature>
<evidence type="ECO:0000313" key="12">
    <source>
        <dbReference type="EMBL" id="MBU3067081.1"/>
    </source>
</evidence>
<keyword evidence="6 9" id="KW-1133">Transmembrane helix</keyword>
<feature type="transmembrane region" description="Helical" evidence="9">
    <location>
        <begin position="135"/>
        <end position="153"/>
    </location>
</feature>
<feature type="transmembrane region" description="Helical" evidence="9">
    <location>
        <begin position="450"/>
        <end position="469"/>
    </location>
</feature>
<feature type="region of interest" description="Disordered" evidence="8">
    <location>
        <begin position="1"/>
        <end position="24"/>
    </location>
</feature>
<keyword evidence="4 12" id="KW-0808">Transferase</keyword>
<comment type="subcellular location">
    <subcellularLocation>
        <location evidence="1">Cell membrane</location>
        <topology evidence="1">Multi-pass membrane protein</topology>
    </subcellularLocation>
</comment>
<feature type="transmembrane region" description="Helical" evidence="9">
    <location>
        <begin position="392"/>
        <end position="413"/>
    </location>
</feature>
<dbReference type="Proteomes" id="UP000733379">
    <property type="component" value="Unassembled WGS sequence"/>
</dbReference>
<sequence length="608" mass="63965">MGHVLTSPAPTIAPESPPTDREGPGTWDRVGLALLLGGTAVAYLWNITVNGTANAFYAAAVWSATRSWKALLFGSLDPNNVITVDKPPVSQWVMGLSARVFGFGSAAELVPQALIGVATVALLYGAVRRLAGRNAGLLAGACLALMPVGALMFRFDKPDPVMVLLMTAAVYALVRALPAASTKWLVLGGIALGFAFLSKMLEGLMVAPALCLTYLIAAPNPLRQRCIQLLAALAALVVSAGWYVALTMVWPVSSRPYIAGSTDNSFMNLVFGYNGFGRLLGHRPAGHAGKARPFADGPARLFTGEFGFEIGWLLPAALLALVLLLVARRGRPRTDSIRGAAIVFGVWLIIDGGVLSYMSGTVIPYYTLSIAPAVAALTAIGLHEMWGARDTWFGRGGAAALVLVSGVWGFVLLHRNAAWLPPLRWTLLAVGVIAAAALLFPLMPRPGARIALAAGLVGALGGAGAYTVASLGQPHQVRLVAGPTVHGNGAPDPAANFPLIAMLKGTRTDWSAAVEFSQDAAVLELASRTPVMAIGGFRGTDGAPTFRQFVGDVSARRITYYVTLGGKRRSRTHADIRTWVTGHFKPIHLGRATVYDMSGYHAAAAPRK</sequence>
<feature type="transmembrane region" description="Helical" evidence="9">
    <location>
        <begin position="339"/>
        <end position="357"/>
    </location>
</feature>
<dbReference type="Pfam" id="PF24878">
    <property type="entry name" value="YkcB_C"/>
    <property type="match status" value="1"/>
</dbReference>
<keyword evidence="13" id="KW-1185">Reference proteome</keyword>
<feature type="domain" description="Putative mannosyltransferase YkcA/B-like C-terminal" evidence="11">
    <location>
        <begin position="504"/>
        <end position="582"/>
    </location>
</feature>
<feature type="domain" description="Glycosyltransferase RgtA/B/C/D-like" evidence="10">
    <location>
        <begin position="85"/>
        <end position="240"/>
    </location>
</feature>
<proteinExistence type="predicted"/>
<dbReference type="EMBL" id="JAHKNI010000018">
    <property type="protein sequence ID" value="MBU3067081.1"/>
    <property type="molecule type" value="Genomic_DNA"/>
</dbReference>
<keyword evidence="3 12" id="KW-0328">Glycosyltransferase</keyword>
<evidence type="ECO:0000259" key="10">
    <source>
        <dbReference type="Pfam" id="PF13231"/>
    </source>
</evidence>
<evidence type="ECO:0000256" key="1">
    <source>
        <dbReference type="ARBA" id="ARBA00004651"/>
    </source>
</evidence>
<evidence type="ECO:0000256" key="3">
    <source>
        <dbReference type="ARBA" id="ARBA00022676"/>
    </source>
</evidence>
<evidence type="ECO:0000256" key="2">
    <source>
        <dbReference type="ARBA" id="ARBA00022475"/>
    </source>
</evidence>
<feature type="transmembrane region" description="Helical" evidence="9">
    <location>
        <begin position="310"/>
        <end position="327"/>
    </location>
</feature>
<gene>
    <name evidence="12" type="ORF">KO481_36870</name>
</gene>
<evidence type="ECO:0000256" key="5">
    <source>
        <dbReference type="ARBA" id="ARBA00022692"/>
    </source>
</evidence>
<feature type="transmembrane region" description="Helical" evidence="9">
    <location>
        <begin position="425"/>
        <end position="443"/>
    </location>
</feature>
<reference evidence="12 13" key="1">
    <citation type="submission" date="2021-06" db="EMBL/GenBank/DDBJ databases">
        <title>Actinomycetes sequencing.</title>
        <authorList>
            <person name="Shan Q."/>
        </authorList>
    </citation>
    <scope>NUCLEOTIDE SEQUENCE [LARGE SCALE GENOMIC DNA]</scope>
    <source>
        <strain evidence="12 13">NEAU-G5</strain>
    </source>
</reference>
<dbReference type="PANTHER" id="PTHR33908">
    <property type="entry name" value="MANNOSYLTRANSFERASE YKCB-RELATED"/>
    <property type="match status" value="1"/>
</dbReference>
<name>A0ABS6BBD5_9NOCA</name>
<organism evidence="12 13">
    <name type="scientific">Nocardia albiluteola</name>
    <dbReference type="NCBI Taxonomy" id="2842303"/>
    <lineage>
        <taxon>Bacteria</taxon>
        <taxon>Bacillati</taxon>
        <taxon>Actinomycetota</taxon>
        <taxon>Actinomycetes</taxon>
        <taxon>Mycobacteriales</taxon>
        <taxon>Nocardiaceae</taxon>
        <taxon>Nocardia</taxon>
    </lineage>
</organism>
<keyword evidence="5 9" id="KW-0812">Transmembrane</keyword>
<evidence type="ECO:0000256" key="4">
    <source>
        <dbReference type="ARBA" id="ARBA00022679"/>
    </source>
</evidence>
<protein>
    <submittedName>
        <fullName evidence="12">Glycosyltransferase family 39 protein</fullName>
        <ecNumber evidence="12">2.4.-.-</ecNumber>
    </submittedName>
</protein>
<dbReference type="GO" id="GO:0016757">
    <property type="term" value="F:glycosyltransferase activity"/>
    <property type="evidence" value="ECO:0007669"/>
    <property type="project" value="UniProtKB-KW"/>
</dbReference>
<dbReference type="Pfam" id="PF13231">
    <property type="entry name" value="PMT_2"/>
    <property type="match status" value="1"/>
</dbReference>
<feature type="transmembrane region" description="Helical" evidence="9">
    <location>
        <begin position="184"/>
        <end position="217"/>
    </location>
</feature>
<feature type="transmembrane region" description="Helical" evidence="9">
    <location>
        <begin position="100"/>
        <end position="123"/>
    </location>
</feature>
<dbReference type="InterPro" id="IPR050297">
    <property type="entry name" value="LipidA_mod_glycosyltrf_83"/>
</dbReference>
<dbReference type="PANTHER" id="PTHR33908:SF3">
    <property type="entry name" value="UNDECAPRENYL PHOSPHATE-ALPHA-4-AMINO-4-DEOXY-L-ARABINOSE ARABINOSYL TRANSFERASE"/>
    <property type="match status" value="1"/>
</dbReference>
<feature type="transmembrane region" description="Helical" evidence="9">
    <location>
        <begin position="363"/>
        <end position="380"/>
    </location>
</feature>
<evidence type="ECO:0000256" key="9">
    <source>
        <dbReference type="SAM" id="Phobius"/>
    </source>
</evidence>
<evidence type="ECO:0000256" key="8">
    <source>
        <dbReference type="SAM" id="MobiDB-lite"/>
    </source>
</evidence>
<feature type="transmembrane region" description="Helical" evidence="9">
    <location>
        <begin position="229"/>
        <end position="250"/>
    </location>
</feature>
<dbReference type="RefSeq" id="WP_215923167.1">
    <property type="nucleotide sequence ID" value="NZ_JAHKNI010000018.1"/>
</dbReference>
<evidence type="ECO:0000256" key="7">
    <source>
        <dbReference type="ARBA" id="ARBA00023136"/>
    </source>
</evidence>
<evidence type="ECO:0000256" key="6">
    <source>
        <dbReference type="ARBA" id="ARBA00022989"/>
    </source>
</evidence>
<accession>A0ABS6BBD5</accession>